<evidence type="ECO:0000313" key="2">
    <source>
        <dbReference type="EMBL" id="SQA77989.1"/>
    </source>
</evidence>
<feature type="domain" description="Lipocalin-like" evidence="1">
    <location>
        <begin position="36"/>
        <end position="117"/>
    </location>
</feature>
<accession>A0A2X2UYG5</accession>
<feature type="domain" description="Lipocalin-like" evidence="1">
    <location>
        <begin position="160"/>
        <end position="242"/>
    </location>
</feature>
<proteinExistence type="predicted"/>
<dbReference type="EMBL" id="UARG01000041">
    <property type="protein sequence ID" value="SQA94479.1"/>
    <property type="molecule type" value="Genomic_DNA"/>
</dbReference>
<dbReference type="Proteomes" id="UP000249891">
    <property type="component" value="Unassembled WGS sequence"/>
</dbReference>
<reference evidence="3 4" key="1">
    <citation type="submission" date="2018-06" db="EMBL/GenBank/DDBJ databases">
        <authorList>
            <consortium name="Pathogen Informatics"/>
            <person name="Doyle S."/>
        </authorList>
    </citation>
    <scope>NUCLEOTIDE SEQUENCE [LARGE SCALE GENOMIC DNA]</scope>
    <source>
        <strain evidence="3 4">NCTC11546</strain>
    </source>
</reference>
<sequence length="407" mass="46093">MKKFLFGAFVALATMISSCGSKDDKTPEPPQKTVELIGAWQMESSTIDGKPKTVSECTLKETIVFTEKTIERLSFKKRDGKCSYEKQDLLTYTLSGNTFTTKDGTTTFTITEGKLVIEGVYTDVQGNKKPSTTTYKRITEKELATLRAMEYKAPDYKKQLIGAWQNESATLDGEKLELSECSLKNAVIFTESTVEELIFEKYDEYNCTYKKQEIKPYTISGTTITLEGKTVTFTVTETKLVIEGTGLDEQGKMRSFSYTYKKITEKELTALRAMEYKAPEKTTDPKALIGAWQIEKATFNGQPIEKEPCEDKQVDIYTANTVTNYDFGFNSNTNRCEFEKGRAVPYTASNGTITKKDDTPENFFVRGNRLVISFIDKDDDDNQGTYEYTFKKLTEAELAEINKLEKK</sequence>
<dbReference type="EMBL" id="UARG01000017">
    <property type="protein sequence ID" value="SQA77989.1"/>
    <property type="molecule type" value="Genomic_DNA"/>
</dbReference>
<protein>
    <recommendedName>
        <fullName evidence="1">Lipocalin-like domain-containing protein</fullName>
    </recommendedName>
</protein>
<organism evidence="3 4">
    <name type="scientific">Capnocytophaga ochracea</name>
    <dbReference type="NCBI Taxonomy" id="1018"/>
    <lineage>
        <taxon>Bacteria</taxon>
        <taxon>Pseudomonadati</taxon>
        <taxon>Bacteroidota</taxon>
        <taxon>Flavobacteriia</taxon>
        <taxon>Flavobacteriales</taxon>
        <taxon>Flavobacteriaceae</taxon>
        <taxon>Capnocytophaga</taxon>
    </lineage>
</organism>
<dbReference type="PROSITE" id="PS51257">
    <property type="entry name" value="PROKAR_LIPOPROTEIN"/>
    <property type="match status" value="1"/>
</dbReference>
<evidence type="ECO:0000313" key="4">
    <source>
        <dbReference type="Proteomes" id="UP000249891"/>
    </source>
</evidence>
<name>A0A2X2UYG5_CAPOC</name>
<evidence type="ECO:0000313" key="3">
    <source>
        <dbReference type="EMBL" id="SQA94479.1"/>
    </source>
</evidence>
<dbReference type="RefSeq" id="WP_128091305.1">
    <property type="nucleotide sequence ID" value="NZ_UARG01000017.1"/>
</dbReference>
<gene>
    <name evidence="2" type="ORF">NCTC11546_01215</name>
    <name evidence="3" type="ORF">NCTC11546_02653</name>
</gene>
<evidence type="ECO:0000259" key="1">
    <source>
        <dbReference type="Pfam" id="PF13648"/>
    </source>
</evidence>
<dbReference type="Pfam" id="PF13648">
    <property type="entry name" value="Lipocalin_4"/>
    <property type="match status" value="2"/>
</dbReference>
<dbReference type="AlphaFoldDB" id="A0A2X2UYG5"/>
<dbReference type="InterPro" id="IPR024311">
    <property type="entry name" value="Lipocalin-like"/>
</dbReference>